<feature type="transmembrane region" description="Helical" evidence="7">
    <location>
        <begin position="173"/>
        <end position="196"/>
    </location>
</feature>
<reference evidence="9 10" key="1">
    <citation type="journal article" date="2023" name="bioRxiv">
        <title>High-quality genome assemblies of four members of thePodospora anserinaspecies complex.</title>
        <authorList>
            <person name="Ament-Velasquez S.L."/>
            <person name="Vogan A.A."/>
            <person name="Wallerman O."/>
            <person name="Hartmann F."/>
            <person name="Gautier V."/>
            <person name="Silar P."/>
            <person name="Giraud T."/>
            <person name="Johannesson H."/>
        </authorList>
    </citation>
    <scope>NUCLEOTIDE SEQUENCE [LARGE SCALE GENOMIC DNA]</scope>
    <source>
        <strain evidence="9 10">CBS 415.72m</strain>
    </source>
</reference>
<sequence>MGGHGFLPPSTSRIHTANVKTYPRYLGCKSRDAEMGPDPLASTGIPPFEGPPPPPPPTDFNFTFPTNGTNFTVGTNETFLPWGPIPTDAGRSLQADIVACAVITWLIALGFVVVRFYTRGRLNNVLGASDWCIIPALVFAAGVMASSLEQMARGAGKHAWEADWMQMSALERAAWYGILFYNLSLTFSRISILLLYRRIFTYSWAKRAIQIVLVLVVLIGIWLVVSVCTACIPLEAFWNWGLFFTQEVYCQPGNIWWANAALHIVSDLVIMALPMPVLSALKLPRRQKYALVGVFALGFFVCIVSIIRLVYLIDIVKKAGYDATYTSAQMIYWTSVEVSAAICCACLMTLKPLIQRLFPRLLSPNSGSKTQRENSSLQWIDPITGHPIRRDSRQSFIGLAAQLGRRGSRRLSETSDKTSSKRKVSLLRQVEEHEVGLPLVNNNNGLADYKLNRPVMQGDLESQQTCSVSAGARGGSSLHPSNTTDHHNEDDDDISPLDTTSGGRSPGSGSLRAPPRAHLRLSIQVTRSVKVEKHPRSPQPGETFGGVNVGRTPPPRRRSDHADDDEDEEEDSDEDEYDLPESPRGTRIMRMNQREDRDRDYRGEKVGSVARRGGV</sequence>
<proteinExistence type="inferred from homology"/>
<feature type="compositionally biased region" description="Basic and acidic residues" evidence="6">
    <location>
        <begin position="592"/>
        <end position="605"/>
    </location>
</feature>
<feature type="transmembrane region" description="Helical" evidence="7">
    <location>
        <begin position="255"/>
        <end position="277"/>
    </location>
</feature>
<comment type="similarity">
    <text evidence="5">Belongs to the SAT4 family.</text>
</comment>
<gene>
    <name evidence="9" type="ORF">QC762_106060</name>
</gene>
<feature type="region of interest" description="Disordered" evidence="6">
    <location>
        <begin position="36"/>
        <end position="57"/>
    </location>
</feature>
<feature type="transmembrane region" description="Helical" evidence="7">
    <location>
        <begin position="125"/>
        <end position="145"/>
    </location>
</feature>
<feature type="transmembrane region" description="Helical" evidence="7">
    <location>
        <begin position="208"/>
        <end position="235"/>
    </location>
</feature>
<evidence type="ECO:0000256" key="2">
    <source>
        <dbReference type="ARBA" id="ARBA00022692"/>
    </source>
</evidence>
<feature type="transmembrane region" description="Helical" evidence="7">
    <location>
        <begin position="331"/>
        <end position="350"/>
    </location>
</feature>
<evidence type="ECO:0000256" key="6">
    <source>
        <dbReference type="SAM" id="MobiDB-lite"/>
    </source>
</evidence>
<feature type="compositionally biased region" description="Basic and acidic residues" evidence="6">
    <location>
        <begin position="410"/>
        <end position="419"/>
    </location>
</feature>
<feature type="domain" description="Rhodopsin" evidence="8">
    <location>
        <begin position="114"/>
        <end position="356"/>
    </location>
</feature>
<keyword evidence="4 7" id="KW-0472">Membrane</keyword>
<dbReference type="InterPro" id="IPR049326">
    <property type="entry name" value="Rhodopsin_dom_fungi"/>
</dbReference>
<evidence type="ECO:0000256" key="5">
    <source>
        <dbReference type="ARBA" id="ARBA00038359"/>
    </source>
</evidence>
<evidence type="ECO:0000256" key="3">
    <source>
        <dbReference type="ARBA" id="ARBA00022989"/>
    </source>
</evidence>
<evidence type="ECO:0000313" key="9">
    <source>
        <dbReference type="EMBL" id="KAK4658955.1"/>
    </source>
</evidence>
<evidence type="ECO:0000256" key="7">
    <source>
        <dbReference type="SAM" id="Phobius"/>
    </source>
</evidence>
<accession>A0ABR0GT61</accession>
<dbReference type="EMBL" id="JAFFHA010000001">
    <property type="protein sequence ID" value="KAK4658955.1"/>
    <property type="molecule type" value="Genomic_DNA"/>
</dbReference>
<keyword evidence="2 7" id="KW-0812">Transmembrane</keyword>
<protein>
    <recommendedName>
        <fullName evidence="8">Rhodopsin domain-containing protein</fullName>
    </recommendedName>
</protein>
<dbReference type="PANTHER" id="PTHR33048">
    <property type="entry name" value="PTH11-LIKE INTEGRAL MEMBRANE PROTEIN (AFU_ORTHOLOGUE AFUA_5G11245)"/>
    <property type="match status" value="1"/>
</dbReference>
<dbReference type="RefSeq" id="XP_062747927.1">
    <property type="nucleotide sequence ID" value="XM_062885000.1"/>
</dbReference>
<feature type="compositionally biased region" description="Low complexity" evidence="6">
    <location>
        <begin position="501"/>
        <end position="516"/>
    </location>
</feature>
<comment type="caution">
    <text evidence="9">The sequence shown here is derived from an EMBL/GenBank/DDBJ whole genome shotgun (WGS) entry which is preliminary data.</text>
</comment>
<feature type="region of interest" description="Disordered" evidence="6">
    <location>
        <begin position="460"/>
        <end position="615"/>
    </location>
</feature>
<feature type="compositionally biased region" description="Acidic residues" evidence="6">
    <location>
        <begin position="562"/>
        <end position="579"/>
    </location>
</feature>
<dbReference type="PANTHER" id="PTHR33048:SF47">
    <property type="entry name" value="INTEGRAL MEMBRANE PROTEIN-RELATED"/>
    <property type="match status" value="1"/>
</dbReference>
<keyword evidence="3 7" id="KW-1133">Transmembrane helix</keyword>
<name>A0ABR0GT61_9PEZI</name>
<keyword evidence="10" id="KW-1185">Reference proteome</keyword>
<evidence type="ECO:0000313" key="10">
    <source>
        <dbReference type="Proteomes" id="UP001323405"/>
    </source>
</evidence>
<comment type="subcellular location">
    <subcellularLocation>
        <location evidence="1">Membrane</location>
        <topology evidence="1">Multi-pass membrane protein</topology>
    </subcellularLocation>
</comment>
<dbReference type="InterPro" id="IPR052337">
    <property type="entry name" value="SAT4-like"/>
</dbReference>
<dbReference type="Proteomes" id="UP001323405">
    <property type="component" value="Unassembled WGS sequence"/>
</dbReference>
<feature type="region of interest" description="Disordered" evidence="6">
    <location>
        <begin position="407"/>
        <end position="427"/>
    </location>
</feature>
<dbReference type="Pfam" id="PF20684">
    <property type="entry name" value="Fung_rhodopsin"/>
    <property type="match status" value="1"/>
</dbReference>
<feature type="compositionally biased region" description="Pro residues" evidence="6">
    <location>
        <begin position="48"/>
        <end position="57"/>
    </location>
</feature>
<evidence type="ECO:0000259" key="8">
    <source>
        <dbReference type="Pfam" id="PF20684"/>
    </source>
</evidence>
<dbReference type="GeneID" id="87904907"/>
<feature type="transmembrane region" description="Helical" evidence="7">
    <location>
        <begin position="93"/>
        <end position="113"/>
    </location>
</feature>
<feature type="transmembrane region" description="Helical" evidence="7">
    <location>
        <begin position="289"/>
        <end position="311"/>
    </location>
</feature>
<organism evidence="9 10">
    <name type="scientific">Podospora pseudocomata</name>
    <dbReference type="NCBI Taxonomy" id="2093779"/>
    <lineage>
        <taxon>Eukaryota</taxon>
        <taxon>Fungi</taxon>
        <taxon>Dikarya</taxon>
        <taxon>Ascomycota</taxon>
        <taxon>Pezizomycotina</taxon>
        <taxon>Sordariomycetes</taxon>
        <taxon>Sordariomycetidae</taxon>
        <taxon>Sordariales</taxon>
        <taxon>Podosporaceae</taxon>
        <taxon>Podospora</taxon>
    </lineage>
</organism>
<evidence type="ECO:0000256" key="1">
    <source>
        <dbReference type="ARBA" id="ARBA00004141"/>
    </source>
</evidence>
<evidence type="ECO:0000256" key="4">
    <source>
        <dbReference type="ARBA" id="ARBA00023136"/>
    </source>
</evidence>